<protein>
    <submittedName>
        <fullName evidence="3">Amidohydrolase family protein</fullName>
    </submittedName>
</protein>
<evidence type="ECO:0000313" key="4">
    <source>
        <dbReference type="Proteomes" id="UP000614424"/>
    </source>
</evidence>
<feature type="domain" description="Amidohydrolase-related" evidence="2">
    <location>
        <begin position="151"/>
        <end position="291"/>
    </location>
</feature>
<dbReference type="AlphaFoldDB" id="A0A8J6NFY6"/>
<dbReference type="GO" id="GO:0016810">
    <property type="term" value="F:hydrolase activity, acting on carbon-nitrogen (but not peptide) bonds"/>
    <property type="evidence" value="ECO:0007669"/>
    <property type="project" value="InterPro"/>
</dbReference>
<proteinExistence type="predicted"/>
<sequence length="313" mass="33715">MMQGNKNEPVSCDILIVGTIVTMDDQHTVIENGAVAICGENIADVGSAAELKKKYHAGEVIELERAVVMPGLVNGYARLMTPSHGRVLSDEGFQAILQMIQTGTTSFCDPTLSFEVVSRIEDTVGIRGLTTEVFSDCPSCLSEEFKEYSDIPDGKMIHCPCSCLKSKFTLIAIPDLLAHGIKVGLGTGSDNTHDYDLFAVMDTTAKLHKVHMLDPTVMPAEQMLYLATSGGAEVLGADHMIGSIEVGKKADLIVLDFDQPHLTPVYNVMSHLVYAARGSDVVCSVINGCIVMRDRRVLAADSVKIPDAGDRIT</sequence>
<dbReference type="Proteomes" id="UP000614424">
    <property type="component" value="Unassembled WGS sequence"/>
</dbReference>
<comment type="caution">
    <text evidence="3">The sequence shown here is derived from an EMBL/GenBank/DDBJ whole genome shotgun (WGS) entry which is preliminary data.</text>
</comment>
<dbReference type="InterPro" id="IPR006680">
    <property type="entry name" value="Amidohydro-rel"/>
</dbReference>
<dbReference type="Gene3D" id="2.30.40.10">
    <property type="entry name" value="Urease, subunit C, domain 1"/>
    <property type="match status" value="2"/>
</dbReference>
<name>A0A8J6NFY6_9BACT</name>
<reference evidence="3 4" key="1">
    <citation type="submission" date="2020-08" db="EMBL/GenBank/DDBJ databases">
        <title>Bridging the membrane lipid divide: bacteria of the FCB group superphylum have the potential to synthesize archaeal ether lipids.</title>
        <authorList>
            <person name="Villanueva L."/>
            <person name="Von Meijenfeldt F.A.B."/>
            <person name="Westbye A.B."/>
            <person name="Yadav S."/>
            <person name="Hopmans E.C."/>
            <person name="Dutilh B.E."/>
            <person name="Sinninghe Damste J.S."/>
        </authorList>
    </citation>
    <scope>NUCLEOTIDE SEQUENCE [LARGE SCALE GENOMIC DNA]</scope>
    <source>
        <strain evidence="3">NIOZ-UU47</strain>
    </source>
</reference>
<accession>A0A8J6NFY6</accession>
<evidence type="ECO:0000256" key="1">
    <source>
        <dbReference type="ARBA" id="ARBA00022801"/>
    </source>
</evidence>
<keyword evidence="1" id="KW-0378">Hydrolase</keyword>
<gene>
    <name evidence="3" type="ORF">H8E41_08930</name>
</gene>
<evidence type="ECO:0000313" key="3">
    <source>
        <dbReference type="EMBL" id="MBC8318018.1"/>
    </source>
</evidence>
<dbReference type="EMBL" id="JACNJZ010000123">
    <property type="protein sequence ID" value="MBC8318018.1"/>
    <property type="molecule type" value="Genomic_DNA"/>
</dbReference>
<dbReference type="Pfam" id="PF01979">
    <property type="entry name" value="Amidohydro_1"/>
    <property type="match status" value="1"/>
</dbReference>
<dbReference type="PANTHER" id="PTHR43794:SF11">
    <property type="entry name" value="AMIDOHYDROLASE-RELATED DOMAIN-CONTAINING PROTEIN"/>
    <property type="match status" value="1"/>
</dbReference>
<evidence type="ECO:0000259" key="2">
    <source>
        <dbReference type="Pfam" id="PF01979"/>
    </source>
</evidence>
<dbReference type="PANTHER" id="PTHR43794">
    <property type="entry name" value="AMINOHYDROLASE SSNA-RELATED"/>
    <property type="match status" value="1"/>
</dbReference>
<dbReference type="SUPFAM" id="SSF51338">
    <property type="entry name" value="Composite domain of metallo-dependent hydrolases"/>
    <property type="match status" value="1"/>
</dbReference>
<dbReference type="InterPro" id="IPR050287">
    <property type="entry name" value="MTA/SAH_deaminase"/>
</dbReference>
<dbReference type="Gene3D" id="3.20.20.140">
    <property type="entry name" value="Metal-dependent hydrolases"/>
    <property type="match status" value="1"/>
</dbReference>
<dbReference type="InterPro" id="IPR011059">
    <property type="entry name" value="Metal-dep_hydrolase_composite"/>
</dbReference>
<dbReference type="SUPFAM" id="SSF51556">
    <property type="entry name" value="Metallo-dependent hydrolases"/>
    <property type="match status" value="1"/>
</dbReference>
<dbReference type="InterPro" id="IPR032466">
    <property type="entry name" value="Metal_Hydrolase"/>
</dbReference>
<organism evidence="3 4">
    <name type="scientific">Candidatus Desulfobia pelagia</name>
    <dbReference type="NCBI Taxonomy" id="2841692"/>
    <lineage>
        <taxon>Bacteria</taxon>
        <taxon>Pseudomonadati</taxon>
        <taxon>Thermodesulfobacteriota</taxon>
        <taxon>Desulfobulbia</taxon>
        <taxon>Desulfobulbales</taxon>
        <taxon>Desulfobulbaceae</taxon>
        <taxon>Candidatus Desulfobia</taxon>
    </lineage>
</organism>